<dbReference type="EMBL" id="DXCH01000209">
    <property type="protein sequence ID" value="HIZ07775.1"/>
    <property type="molecule type" value="Genomic_DNA"/>
</dbReference>
<organism evidence="2 3">
    <name type="scientific">Candidatus Eubacterium avistercoris</name>
    <dbReference type="NCBI Taxonomy" id="2838567"/>
    <lineage>
        <taxon>Bacteria</taxon>
        <taxon>Bacillati</taxon>
        <taxon>Bacillota</taxon>
        <taxon>Clostridia</taxon>
        <taxon>Eubacteriales</taxon>
        <taxon>Eubacteriaceae</taxon>
        <taxon>Eubacterium</taxon>
    </lineage>
</organism>
<dbReference type="Proteomes" id="UP000824024">
    <property type="component" value="Unassembled WGS sequence"/>
</dbReference>
<feature type="compositionally biased region" description="Polar residues" evidence="1">
    <location>
        <begin position="1"/>
        <end position="23"/>
    </location>
</feature>
<name>A0A9D2D3D3_9FIRM</name>
<feature type="compositionally biased region" description="Low complexity" evidence="1">
    <location>
        <begin position="31"/>
        <end position="47"/>
    </location>
</feature>
<protein>
    <submittedName>
        <fullName evidence="2">Uncharacterized protein</fullName>
    </submittedName>
</protein>
<dbReference type="AlphaFoldDB" id="A0A9D2D3D3"/>
<feature type="region of interest" description="Disordered" evidence="1">
    <location>
        <begin position="1"/>
        <end position="53"/>
    </location>
</feature>
<evidence type="ECO:0000313" key="2">
    <source>
        <dbReference type="EMBL" id="HIZ07775.1"/>
    </source>
</evidence>
<proteinExistence type="predicted"/>
<evidence type="ECO:0000256" key="1">
    <source>
        <dbReference type="SAM" id="MobiDB-lite"/>
    </source>
</evidence>
<feature type="non-terminal residue" evidence="2">
    <location>
        <position position="1"/>
    </location>
</feature>
<sequence>SENTGGSQSGEQDAQDDGSQSETSQKDPGDTSQGQSGSTSQGSSNTGKQITKDQAMALVEKQFGANGETDPETGNVNTYAYEGIATVNGSKYYNFRMSWLVEDHVSYLNNIFVSMDGSQILEGSRGTDGNWEIYE</sequence>
<accession>A0A9D2D3D3</accession>
<comment type="caution">
    <text evidence="2">The sequence shown here is derived from an EMBL/GenBank/DDBJ whole genome shotgun (WGS) entry which is preliminary data.</text>
</comment>
<reference evidence="2" key="1">
    <citation type="journal article" date="2021" name="PeerJ">
        <title>Extensive microbial diversity within the chicken gut microbiome revealed by metagenomics and culture.</title>
        <authorList>
            <person name="Gilroy R."/>
            <person name="Ravi A."/>
            <person name="Getino M."/>
            <person name="Pursley I."/>
            <person name="Horton D.L."/>
            <person name="Alikhan N.F."/>
            <person name="Baker D."/>
            <person name="Gharbi K."/>
            <person name="Hall N."/>
            <person name="Watson M."/>
            <person name="Adriaenssens E.M."/>
            <person name="Foster-Nyarko E."/>
            <person name="Jarju S."/>
            <person name="Secka A."/>
            <person name="Antonio M."/>
            <person name="Oren A."/>
            <person name="Chaudhuri R.R."/>
            <person name="La Ragione R."/>
            <person name="Hildebrand F."/>
            <person name="Pallen M.J."/>
        </authorList>
    </citation>
    <scope>NUCLEOTIDE SEQUENCE</scope>
    <source>
        <strain evidence="2">CHK192-9172</strain>
    </source>
</reference>
<reference evidence="2" key="2">
    <citation type="submission" date="2021-04" db="EMBL/GenBank/DDBJ databases">
        <authorList>
            <person name="Gilroy R."/>
        </authorList>
    </citation>
    <scope>NUCLEOTIDE SEQUENCE</scope>
    <source>
        <strain evidence="2">CHK192-9172</strain>
    </source>
</reference>
<evidence type="ECO:0000313" key="3">
    <source>
        <dbReference type="Proteomes" id="UP000824024"/>
    </source>
</evidence>
<gene>
    <name evidence="2" type="ORF">IAA08_07570</name>
</gene>